<dbReference type="PANTHER" id="PTHR30636">
    <property type="entry name" value="UPF0701 PROTEIN YICC"/>
    <property type="match status" value="1"/>
</dbReference>
<organism evidence="8 9">
    <name type="scientific">Candidatus Litorirhabdus singularis</name>
    <dbReference type="NCBI Taxonomy" id="2518993"/>
    <lineage>
        <taxon>Bacteria</taxon>
        <taxon>Pseudomonadati</taxon>
        <taxon>Pseudomonadota</taxon>
        <taxon>Gammaproteobacteria</taxon>
        <taxon>Cellvibrionales</taxon>
        <taxon>Halieaceae</taxon>
        <taxon>Candidatus Litorirhabdus</taxon>
    </lineage>
</organism>
<accession>A0ABT3TDX0</accession>
<comment type="caution">
    <text evidence="8">The sequence shown here is derived from an EMBL/GenBank/DDBJ whole genome shotgun (WGS) entry which is preliminary data.</text>
</comment>
<proteinExistence type="inferred from homology"/>
<dbReference type="PANTHER" id="PTHR30636:SF3">
    <property type="entry name" value="UPF0701 PROTEIN YICC"/>
    <property type="match status" value="1"/>
</dbReference>
<sequence>MIKSMTAFARERGECSQGSLVVELRSVNHRYLDCYFKLPDQLRALENKWRDILRKDLARGKVECQVRWQAEANNSTEISVNLQQLQHLNGAVAQVEALMDNLQPATALQILAWPGVLDNAGESGDEDEVLALADKVMKAALQTLIDNRLREGTQLAASIRQRLNAVGEQVALTRELMPQLLLQQQQRIEKRLQDINLELEPQRLEQELVLIASKADVEEELDRLDVHVEEVGRVLEQGGPCGRRLDFLMQELNREANTLSSKSIASSTTQNAVELKVLIEQMREQIQNLE</sequence>
<keyword evidence="2" id="KW-0540">Nuclease</keyword>
<dbReference type="Proteomes" id="UP001143362">
    <property type="component" value="Unassembled WGS sequence"/>
</dbReference>
<dbReference type="InterPro" id="IPR013551">
    <property type="entry name" value="YicC-like_C"/>
</dbReference>
<dbReference type="RefSeq" id="WP_279243997.1">
    <property type="nucleotide sequence ID" value="NZ_SHNN01000001.1"/>
</dbReference>
<evidence type="ECO:0000313" key="9">
    <source>
        <dbReference type="Proteomes" id="UP001143362"/>
    </source>
</evidence>
<dbReference type="InterPro" id="IPR005229">
    <property type="entry name" value="YicC/YloC-like"/>
</dbReference>
<evidence type="ECO:0000313" key="8">
    <source>
        <dbReference type="EMBL" id="MCX2980015.1"/>
    </source>
</evidence>
<evidence type="ECO:0000256" key="2">
    <source>
        <dbReference type="ARBA" id="ARBA00022722"/>
    </source>
</evidence>
<evidence type="ECO:0000256" key="1">
    <source>
        <dbReference type="ARBA" id="ARBA00001968"/>
    </source>
</evidence>
<keyword evidence="9" id="KW-1185">Reference proteome</keyword>
<evidence type="ECO:0000259" key="6">
    <source>
        <dbReference type="Pfam" id="PF03755"/>
    </source>
</evidence>
<evidence type="ECO:0000256" key="3">
    <source>
        <dbReference type="ARBA" id="ARBA00022759"/>
    </source>
</evidence>
<feature type="domain" description="Endoribonuclease YicC-like N-terminal" evidence="6">
    <location>
        <begin position="2"/>
        <end position="156"/>
    </location>
</feature>
<dbReference type="InterPro" id="IPR013527">
    <property type="entry name" value="YicC-like_N"/>
</dbReference>
<dbReference type="Pfam" id="PF08340">
    <property type="entry name" value="YicC-like_C"/>
    <property type="match status" value="1"/>
</dbReference>
<evidence type="ECO:0000256" key="5">
    <source>
        <dbReference type="ARBA" id="ARBA00035648"/>
    </source>
</evidence>
<dbReference type="EMBL" id="SHNN01000001">
    <property type="protein sequence ID" value="MCX2980015.1"/>
    <property type="molecule type" value="Genomic_DNA"/>
</dbReference>
<keyword evidence="4" id="KW-0378">Hydrolase</keyword>
<keyword evidence="3" id="KW-0255">Endonuclease</keyword>
<dbReference type="NCBIfam" id="TIGR00255">
    <property type="entry name" value="YicC/YloC family endoribonuclease"/>
    <property type="match status" value="1"/>
</dbReference>
<evidence type="ECO:0000259" key="7">
    <source>
        <dbReference type="Pfam" id="PF08340"/>
    </source>
</evidence>
<protein>
    <submittedName>
        <fullName evidence="8">YicC family protein</fullName>
    </submittedName>
</protein>
<comment type="similarity">
    <text evidence="5">Belongs to the YicC/YloC family.</text>
</comment>
<comment type="cofactor">
    <cofactor evidence="1">
        <name>a divalent metal cation</name>
        <dbReference type="ChEBI" id="CHEBI:60240"/>
    </cofactor>
</comment>
<evidence type="ECO:0000256" key="4">
    <source>
        <dbReference type="ARBA" id="ARBA00022801"/>
    </source>
</evidence>
<name>A0ABT3TDX0_9GAMM</name>
<feature type="domain" description="Endoribonuclease YicC-like C-terminal" evidence="7">
    <location>
        <begin position="175"/>
        <end position="290"/>
    </location>
</feature>
<dbReference type="Pfam" id="PF03755">
    <property type="entry name" value="YicC-like_N"/>
    <property type="match status" value="1"/>
</dbReference>
<reference evidence="8" key="1">
    <citation type="submission" date="2019-02" db="EMBL/GenBank/DDBJ databases">
        <authorList>
            <person name="Li S.-H."/>
        </authorList>
    </citation>
    <scope>NUCLEOTIDE SEQUENCE</scope>
    <source>
        <strain evidence="8">IMCC14734</strain>
    </source>
</reference>
<gene>
    <name evidence="8" type="ORF">EYC98_03950</name>
</gene>